<protein>
    <submittedName>
        <fullName evidence="2">Uncharacterized protein</fullName>
    </submittedName>
</protein>
<evidence type="ECO:0000313" key="2">
    <source>
        <dbReference type="EMBL" id="MDR7329646.1"/>
    </source>
</evidence>
<dbReference type="Proteomes" id="UP001180840">
    <property type="component" value="Unassembled WGS sequence"/>
</dbReference>
<keyword evidence="3" id="KW-1185">Reference proteome</keyword>
<organism evidence="2 3">
    <name type="scientific">Corynebacterium guangdongense</name>
    <dbReference type="NCBI Taxonomy" id="1783348"/>
    <lineage>
        <taxon>Bacteria</taxon>
        <taxon>Bacillati</taxon>
        <taxon>Actinomycetota</taxon>
        <taxon>Actinomycetes</taxon>
        <taxon>Mycobacteriales</taxon>
        <taxon>Corynebacteriaceae</taxon>
        <taxon>Corynebacterium</taxon>
    </lineage>
</organism>
<dbReference type="RefSeq" id="WP_290194608.1">
    <property type="nucleotide sequence ID" value="NZ_CP047654.1"/>
</dbReference>
<proteinExistence type="predicted"/>
<accession>A0ABU1ZXI1</accession>
<sequence length="60" mass="6785">MNLVWTALGLIALGTLFVFVLDAVDLGVEKLVRRIKPRRTHQHYPGGPYLQTQTVSPYSF</sequence>
<name>A0ABU1ZXI1_9CORY</name>
<feature type="compositionally biased region" description="Polar residues" evidence="1">
    <location>
        <begin position="50"/>
        <end position="60"/>
    </location>
</feature>
<feature type="region of interest" description="Disordered" evidence="1">
    <location>
        <begin position="41"/>
        <end position="60"/>
    </location>
</feature>
<reference evidence="2" key="1">
    <citation type="submission" date="2023-07" db="EMBL/GenBank/DDBJ databases">
        <title>Sequencing the genomes of 1000 actinobacteria strains.</title>
        <authorList>
            <person name="Klenk H.-P."/>
        </authorList>
    </citation>
    <scope>NUCLEOTIDE SEQUENCE</scope>
    <source>
        <strain evidence="2">DSM 107476</strain>
    </source>
</reference>
<dbReference type="EMBL" id="JAVDXZ010000001">
    <property type="protein sequence ID" value="MDR7329646.1"/>
    <property type="molecule type" value="Genomic_DNA"/>
</dbReference>
<gene>
    <name evidence="2" type="ORF">J2S39_001322</name>
</gene>
<evidence type="ECO:0000313" key="3">
    <source>
        <dbReference type="Proteomes" id="UP001180840"/>
    </source>
</evidence>
<evidence type="ECO:0000256" key="1">
    <source>
        <dbReference type="SAM" id="MobiDB-lite"/>
    </source>
</evidence>
<comment type="caution">
    <text evidence="2">The sequence shown here is derived from an EMBL/GenBank/DDBJ whole genome shotgun (WGS) entry which is preliminary data.</text>
</comment>